<evidence type="ECO:0000313" key="1">
    <source>
        <dbReference type="EMBL" id="KEF53966.1"/>
    </source>
</evidence>
<dbReference type="GeneID" id="25284669"/>
<dbReference type="AlphaFoldDB" id="A0A072P283"/>
<accession>A0A072P283</accession>
<dbReference type="HOGENOM" id="CLU_2210027_0_0_1"/>
<evidence type="ECO:0000313" key="2">
    <source>
        <dbReference type="Proteomes" id="UP000027920"/>
    </source>
</evidence>
<gene>
    <name evidence="1" type="ORF">A1O9_09761</name>
</gene>
<dbReference type="VEuPathDB" id="FungiDB:A1O9_09761"/>
<protein>
    <submittedName>
        <fullName evidence="1">Uncharacterized protein</fullName>
    </submittedName>
</protein>
<name>A0A072P283_9EURO</name>
<dbReference type="RefSeq" id="XP_013256556.1">
    <property type="nucleotide sequence ID" value="XM_013401102.1"/>
</dbReference>
<sequence>MLLGLSPVDFVTNTSALSTGDEVLLDTLIHHSRENSSESGHLFTRIVWKRPIGTSNRLTQMKAPDRVTIDPPGLAAILYHIYLKMFESEDVTFVVFVSILKASVNVD</sequence>
<organism evidence="1 2">
    <name type="scientific">Exophiala aquamarina CBS 119918</name>
    <dbReference type="NCBI Taxonomy" id="1182545"/>
    <lineage>
        <taxon>Eukaryota</taxon>
        <taxon>Fungi</taxon>
        <taxon>Dikarya</taxon>
        <taxon>Ascomycota</taxon>
        <taxon>Pezizomycotina</taxon>
        <taxon>Eurotiomycetes</taxon>
        <taxon>Chaetothyriomycetidae</taxon>
        <taxon>Chaetothyriales</taxon>
        <taxon>Herpotrichiellaceae</taxon>
        <taxon>Exophiala</taxon>
    </lineage>
</organism>
<dbReference type="OrthoDB" id="432970at2759"/>
<reference evidence="1 2" key="1">
    <citation type="submission" date="2013-03" db="EMBL/GenBank/DDBJ databases">
        <title>The Genome Sequence of Exophiala aquamarina CBS 119918.</title>
        <authorList>
            <consortium name="The Broad Institute Genomics Platform"/>
            <person name="Cuomo C."/>
            <person name="de Hoog S."/>
            <person name="Gorbushina A."/>
            <person name="Walker B."/>
            <person name="Young S.K."/>
            <person name="Zeng Q."/>
            <person name="Gargeya S."/>
            <person name="Fitzgerald M."/>
            <person name="Haas B."/>
            <person name="Abouelleil A."/>
            <person name="Allen A.W."/>
            <person name="Alvarado L."/>
            <person name="Arachchi H.M."/>
            <person name="Berlin A.M."/>
            <person name="Chapman S.B."/>
            <person name="Gainer-Dewar J."/>
            <person name="Goldberg J."/>
            <person name="Griggs A."/>
            <person name="Gujja S."/>
            <person name="Hansen M."/>
            <person name="Howarth C."/>
            <person name="Imamovic A."/>
            <person name="Ireland A."/>
            <person name="Larimer J."/>
            <person name="McCowan C."/>
            <person name="Murphy C."/>
            <person name="Pearson M."/>
            <person name="Poon T.W."/>
            <person name="Priest M."/>
            <person name="Roberts A."/>
            <person name="Saif S."/>
            <person name="Shea T."/>
            <person name="Sisk P."/>
            <person name="Sykes S."/>
            <person name="Wortman J."/>
            <person name="Nusbaum C."/>
            <person name="Birren B."/>
        </authorList>
    </citation>
    <scope>NUCLEOTIDE SEQUENCE [LARGE SCALE GENOMIC DNA]</scope>
    <source>
        <strain evidence="1 2">CBS 119918</strain>
    </source>
</reference>
<proteinExistence type="predicted"/>
<dbReference type="EMBL" id="AMGV01000011">
    <property type="protein sequence ID" value="KEF53966.1"/>
    <property type="molecule type" value="Genomic_DNA"/>
</dbReference>
<comment type="caution">
    <text evidence="1">The sequence shown here is derived from an EMBL/GenBank/DDBJ whole genome shotgun (WGS) entry which is preliminary data.</text>
</comment>
<dbReference type="Proteomes" id="UP000027920">
    <property type="component" value="Unassembled WGS sequence"/>
</dbReference>
<keyword evidence="2" id="KW-1185">Reference proteome</keyword>